<dbReference type="InterPro" id="IPR015294">
    <property type="entry name" value="Pen-bd_prot4_C_dom"/>
</dbReference>
<dbReference type="SUPFAM" id="SSF69189">
    <property type="entry name" value="Penicillin-binding protein associated domain"/>
    <property type="match status" value="1"/>
</dbReference>
<evidence type="ECO:0000259" key="11">
    <source>
        <dbReference type="Pfam" id="PF00768"/>
    </source>
</evidence>
<evidence type="ECO:0000256" key="5">
    <source>
        <dbReference type="ARBA" id="ARBA00022960"/>
    </source>
</evidence>
<dbReference type="PANTHER" id="PTHR35333:SF4">
    <property type="entry name" value="SLR0121 PROTEIN"/>
    <property type="match status" value="1"/>
</dbReference>
<feature type="chain" id="PRO_5046327147" evidence="10">
    <location>
        <begin position="23"/>
        <end position="456"/>
    </location>
</feature>
<evidence type="ECO:0000256" key="2">
    <source>
        <dbReference type="ARBA" id="ARBA00007164"/>
    </source>
</evidence>
<evidence type="ECO:0000256" key="9">
    <source>
        <dbReference type="SAM" id="Phobius"/>
    </source>
</evidence>
<keyword evidence="9" id="KW-1133">Transmembrane helix</keyword>
<evidence type="ECO:0000256" key="6">
    <source>
        <dbReference type="ARBA" id="ARBA00022984"/>
    </source>
</evidence>
<protein>
    <submittedName>
        <fullName evidence="13">D-alanyl-D-alanine carboxypeptidase</fullName>
    </submittedName>
</protein>
<evidence type="ECO:0000256" key="7">
    <source>
        <dbReference type="ARBA" id="ARBA00023316"/>
    </source>
</evidence>
<keyword evidence="4" id="KW-0378">Hydrolase</keyword>
<sequence length="456" mass="50589">MKRLVALVLSFVLLCPLVTVQADELLDITREFGYEVNPINRPKTSIVIDAHTGEILWQDNIDEVRDPASMSKLMALYLVYEAIAEGRMSEDTVITATASDQAISQIYEISNNKIVAGVDYTVGELITMTIVPSSNAATIMLANYVSNNDPDLFIDMMNAKSQELGMTNTTWNNASGASAISFQGYYAPTRYDREATNLTTSRDMSILAYNILNKYPAILQHTKDAVVTVKAGTPYQEVFDTYNYSLPGAAYGIEGADGLKTGSSPSAGFNCTLTVKRGEQRLIGIVMGVGDWSDQQGEYYRHPFINALVENAFSDYEYRKLLDAGEETINGQTYQLTRDFYGTLAKGSQPVFVVENGQLRLDNGLESVSPLIADTVAVETGKTNQSQSAASTTGAVQTSQSSTDWLTVLKTNWYWLLLPLLLLMLATPIVLSQRSKRLRRQRMRERAGERFRHNRF</sequence>
<keyword evidence="9" id="KW-0472">Membrane</keyword>
<feature type="signal peptide" evidence="10">
    <location>
        <begin position="1"/>
        <end position="22"/>
    </location>
</feature>
<dbReference type="Gene3D" id="2.30.140.20">
    <property type="entry name" value="Penicillin-binding protein 4, C-terminal domain"/>
    <property type="match status" value="1"/>
</dbReference>
<comment type="function">
    <text evidence="1">Removes C-terminal D-alanyl residues from sugar-peptide cell wall precursors.</text>
</comment>
<feature type="transmembrane region" description="Helical" evidence="9">
    <location>
        <begin position="413"/>
        <end position="432"/>
    </location>
</feature>
<keyword evidence="7" id="KW-0961">Cell wall biogenesis/degradation</keyword>
<keyword evidence="6" id="KW-0573">Peptidoglycan synthesis</keyword>
<dbReference type="GO" id="GO:0004180">
    <property type="term" value="F:carboxypeptidase activity"/>
    <property type="evidence" value="ECO:0007669"/>
    <property type="project" value="UniProtKB-KW"/>
</dbReference>
<dbReference type="PANTHER" id="PTHR35333">
    <property type="entry name" value="BETA-LACTAMASE"/>
    <property type="match status" value="1"/>
</dbReference>
<dbReference type="EMBL" id="CP073084">
    <property type="protein sequence ID" value="QUE54165.1"/>
    <property type="molecule type" value="Genomic_DNA"/>
</dbReference>
<evidence type="ECO:0000256" key="10">
    <source>
        <dbReference type="SAM" id="SignalP"/>
    </source>
</evidence>
<organism evidence="13 14">
    <name type="scientific">Streptococcus oriscaviae</name>
    <dbReference type="NCBI Taxonomy" id="2781599"/>
    <lineage>
        <taxon>Bacteria</taxon>
        <taxon>Bacillati</taxon>
        <taxon>Bacillota</taxon>
        <taxon>Bacilli</taxon>
        <taxon>Lactobacillales</taxon>
        <taxon>Streptococcaceae</taxon>
        <taxon>Streptococcus</taxon>
    </lineage>
</organism>
<keyword evidence="14" id="KW-1185">Reference proteome</keyword>
<dbReference type="InterPro" id="IPR018044">
    <property type="entry name" value="Peptidase_S11"/>
</dbReference>
<dbReference type="SUPFAM" id="SSF56601">
    <property type="entry name" value="beta-lactamase/transpeptidase-like"/>
    <property type="match status" value="1"/>
</dbReference>
<dbReference type="InterPro" id="IPR015956">
    <property type="entry name" value="Peniciliin-bd_prot_C_sf"/>
</dbReference>
<name>A0ABX7YKE8_9STRE</name>
<feature type="domain" description="Penicillin-binding protein 4 C-terminal" evidence="12">
    <location>
        <begin position="318"/>
        <end position="369"/>
    </location>
</feature>
<evidence type="ECO:0000259" key="12">
    <source>
        <dbReference type="Pfam" id="PF09211"/>
    </source>
</evidence>
<keyword evidence="5" id="KW-0133">Cell shape</keyword>
<evidence type="ECO:0000313" key="13">
    <source>
        <dbReference type="EMBL" id="QUE54165.1"/>
    </source>
</evidence>
<dbReference type="Pfam" id="PF09211">
    <property type="entry name" value="DUF1958"/>
    <property type="match status" value="1"/>
</dbReference>
<accession>A0ABX7YKE8</accession>
<dbReference type="InterPro" id="IPR012338">
    <property type="entry name" value="Beta-lactam/transpept-like"/>
</dbReference>
<evidence type="ECO:0000313" key="14">
    <source>
        <dbReference type="Proteomes" id="UP000677616"/>
    </source>
</evidence>
<reference evidence="13 14" key="1">
    <citation type="submission" date="2021-04" db="EMBL/GenBank/DDBJ databases">
        <title>Complete genome sequence of a novel Streptococcus species.</title>
        <authorList>
            <person name="Teng J.L.L."/>
        </authorList>
    </citation>
    <scope>NUCLEOTIDE SEQUENCE [LARGE SCALE GENOMIC DNA]</scope>
    <source>
        <strain evidence="13 14">HKU75</strain>
    </source>
</reference>
<evidence type="ECO:0000256" key="8">
    <source>
        <dbReference type="RuleBase" id="RU004016"/>
    </source>
</evidence>
<keyword evidence="13" id="KW-0121">Carboxypeptidase</keyword>
<dbReference type="Pfam" id="PF00768">
    <property type="entry name" value="Peptidase_S11"/>
    <property type="match status" value="1"/>
</dbReference>
<evidence type="ECO:0000256" key="1">
    <source>
        <dbReference type="ARBA" id="ARBA00003217"/>
    </source>
</evidence>
<keyword evidence="3 10" id="KW-0732">Signal</keyword>
<dbReference type="InterPro" id="IPR037091">
    <property type="entry name" value="Pen-bd_prot4_C_dom_sf"/>
</dbReference>
<evidence type="ECO:0000256" key="3">
    <source>
        <dbReference type="ARBA" id="ARBA00022729"/>
    </source>
</evidence>
<keyword evidence="9" id="KW-0812">Transmembrane</keyword>
<dbReference type="Gene3D" id="3.40.710.10">
    <property type="entry name" value="DD-peptidase/beta-lactamase superfamily"/>
    <property type="match status" value="1"/>
</dbReference>
<dbReference type="PRINTS" id="PR00725">
    <property type="entry name" value="DADACBPTASE1"/>
</dbReference>
<comment type="similarity">
    <text evidence="2 8">Belongs to the peptidase S11 family.</text>
</comment>
<evidence type="ECO:0000256" key="4">
    <source>
        <dbReference type="ARBA" id="ARBA00022801"/>
    </source>
</evidence>
<gene>
    <name evidence="13" type="ORF">INT76_10140</name>
</gene>
<dbReference type="RefSeq" id="WP_212570462.1">
    <property type="nucleotide sequence ID" value="NZ_CP073084.1"/>
</dbReference>
<keyword evidence="13" id="KW-0645">Protease</keyword>
<dbReference type="InterPro" id="IPR000871">
    <property type="entry name" value="Beta-lactam_class-A"/>
</dbReference>
<feature type="domain" description="Peptidase S11 D-alanyl-D-alanine carboxypeptidase A N-terminal" evidence="11">
    <location>
        <begin position="43"/>
        <end position="289"/>
    </location>
</feature>
<dbReference type="Proteomes" id="UP000677616">
    <property type="component" value="Chromosome"/>
</dbReference>
<dbReference type="InterPro" id="IPR001967">
    <property type="entry name" value="Peptidase_S11_N"/>
</dbReference>
<proteinExistence type="inferred from homology"/>